<dbReference type="InterPro" id="IPR039373">
    <property type="entry name" value="Peptidase_M28B"/>
</dbReference>
<dbReference type="CDD" id="cd08022">
    <property type="entry name" value="M28_PSMA_like"/>
    <property type="match status" value="1"/>
</dbReference>
<gene>
    <name evidence="4" type="ORF">CVLEPA_LOCUS24867</name>
</gene>
<sequence>MNHRWAVYDKLGYIPHIAGRSINEVDLVNYVKSEWEKSGLDSIVVHPYDVLLSYPLQNKSNYVAILNSKGEEEFISQRKEFVIDAEQNDPNVVDPFNAYSPSGEPQGELVYVNYGRVEDFKHLNRTKHIRVVGKICIARYGKIFRGDKGMPEEWRSCYIHAELYGCAGLILYSDPADYTVPWSRVYPDDWFLPSTGAQRGSLLLGSGDPRTPNYPAIKSAWHLPDQLLYTPGIPVTPIGYVDAVKYLEKLTGNEVMEEWRGGLNITYKYGPGFAGTHRASRMKMFVGTHLEVATIHNVVGYIKGEIEPDRYVIFGNHRDAWVFGAIDPSSGTAVLMEMVRAFGKMVKQGWRPRRTLVFCSWGAEEYGLIGSTEWVEEFEKELQFRAVAYLNVDISVQGNYSFRGVGASGLRDVVFEATKLVSNPDPQEIAAGRTKVYDTWAFRSKNNHSESNPGLPNFPSLGSGSDYAPFQHTLGVSSVDLRYTYDKSIGLSSYPVYHSVYETFELVKKFVDPNFAYHQAVGKVWAEVGRRLAESVILPFDCLVWAKDLETKRNELLSTYGQKMVHHGINLGMQ</sequence>
<dbReference type="InterPro" id="IPR003137">
    <property type="entry name" value="PA_domain"/>
</dbReference>
<evidence type="ECO:0000259" key="2">
    <source>
        <dbReference type="Pfam" id="PF02225"/>
    </source>
</evidence>
<reference evidence="4 5" key="1">
    <citation type="submission" date="2024-02" db="EMBL/GenBank/DDBJ databases">
        <authorList>
            <person name="Daric V."/>
            <person name="Darras S."/>
        </authorList>
    </citation>
    <scope>NUCLEOTIDE SEQUENCE [LARGE SCALE GENOMIC DNA]</scope>
</reference>
<proteinExistence type="predicted"/>
<dbReference type="InterPro" id="IPR046450">
    <property type="entry name" value="PA_dom_sf"/>
</dbReference>
<dbReference type="SUPFAM" id="SSF53187">
    <property type="entry name" value="Zn-dependent exopeptidases"/>
    <property type="match status" value="1"/>
</dbReference>
<dbReference type="PANTHER" id="PTHR10404">
    <property type="entry name" value="N-ACETYLATED-ALPHA-LINKED ACIDIC DIPEPTIDASE"/>
    <property type="match status" value="1"/>
</dbReference>
<organism evidence="4 5">
    <name type="scientific">Clavelina lepadiformis</name>
    <name type="common">Light-bulb sea squirt</name>
    <name type="synonym">Ascidia lepadiformis</name>
    <dbReference type="NCBI Taxonomy" id="159417"/>
    <lineage>
        <taxon>Eukaryota</taxon>
        <taxon>Metazoa</taxon>
        <taxon>Chordata</taxon>
        <taxon>Tunicata</taxon>
        <taxon>Ascidiacea</taxon>
        <taxon>Aplousobranchia</taxon>
        <taxon>Clavelinidae</taxon>
        <taxon>Clavelina</taxon>
    </lineage>
</organism>
<dbReference type="Pfam" id="PF02225">
    <property type="entry name" value="PA"/>
    <property type="match status" value="1"/>
</dbReference>
<dbReference type="SUPFAM" id="SSF52025">
    <property type="entry name" value="PA domain"/>
    <property type="match status" value="1"/>
</dbReference>
<dbReference type="PANTHER" id="PTHR10404:SF81">
    <property type="entry name" value="N-ACETYLATED ALPHA-LINKED ACIDIC DIPEPTIDASE 2"/>
    <property type="match status" value="1"/>
</dbReference>
<evidence type="ECO:0000256" key="1">
    <source>
        <dbReference type="ARBA" id="ARBA00004401"/>
    </source>
</evidence>
<name>A0ABP0GKJ4_CLALP</name>
<dbReference type="Gene3D" id="3.40.630.10">
    <property type="entry name" value="Zn peptidases"/>
    <property type="match status" value="1"/>
</dbReference>
<feature type="domain" description="PA" evidence="2">
    <location>
        <begin position="106"/>
        <end position="200"/>
    </location>
</feature>
<protein>
    <submittedName>
        <fullName evidence="4">Uncharacterized protein</fullName>
    </submittedName>
</protein>
<dbReference type="Gene3D" id="3.50.30.30">
    <property type="match status" value="1"/>
</dbReference>
<evidence type="ECO:0000259" key="3">
    <source>
        <dbReference type="Pfam" id="PF04389"/>
    </source>
</evidence>
<keyword evidence="5" id="KW-1185">Reference proteome</keyword>
<evidence type="ECO:0000313" key="5">
    <source>
        <dbReference type="Proteomes" id="UP001642483"/>
    </source>
</evidence>
<accession>A0ABP0GKJ4</accession>
<dbReference type="Pfam" id="PF04389">
    <property type="entry name" value="Peptidase_M28"/>
    <property type="match status" value="1"/>
</dbReference>
<dbReference type="CDD" id="cd02121">
    <property type="entry name" value="PA_GCPII_like"/>
    <property type="match status" value="1"/>
</dbReference>
<dbReference type="InterPro" id="IPR007484">
    <property type="entry name" value="Peptidase_M28"/>
</dbReference>
<dbReference type="Proteomes" id="UP001642483">
    <property type="component" value="Unassembled WGS sequence"/>
</dbReference>
<comment type="caution">
    <text evidence="4">The sequence shown here is derived from an EMBL/GenBank/DDBJ whole genome shotgun (WGS) entry which is preliminary data.</text>
</comment>
<feature type="domain" description="Peptidase M28" evidence="3">
    <location>
        <begin position="297"/>
        <end position="505"/>
    </location>
</feature>
<evidence type="ECO:0000313" key="4">
    <source>
        <dbReference type="EMBL" id="CAK8692127.1"/>
    </source>
</evidence>
<dbReference type="EMBL" id="CAWYQH010000130">
    <property type="protein sequence ID" value="CAK8692127.1"/>
    <property type="molecule type" value="Genomic_DNA"/>
</dbReference>
<comment type="subcellular location">
    <subcellularLocation>
        <location evidence="1">Cell membrane</location>
        <topology evidence="1">Single-pass type II membrane protein</topology>
    </subcellularLocation>
</comment>